<comment type="caution">
    <text evidence="2">The sequence shown here is derived from an EMBL/GenBank/DDBJ whole genome shotgun (WGS) entry which is preliminary data.</text>
</comment>
<dbReference type="STRING" id="71451.RV07_GL001575"/>
<feature type="signal peptide" evidence="1">
    <location>
        <begin position="1"/>
        <end position="22"/>
    </location>
</feature>
<keyword evidence="5" id="KW-1185">Reference proteome</keyword>
<reference evidence="2 4" key="1">
    <citation type="submission" date="2013-02" db="EMBL/GenBank/DDBJ databases">
        <title>The Genome Sequence of Enterococcus malodoratus ATCC_43197.</title>
        <authorList>
            <consortium name="The Broad Institute Genome Sequencing Platform"/>
            <consortium name="The Broad Institute Genome Sequencing Center for Infectious Disease"/>
            <person name="Earl A.M."/>
            <person name="Gilmore M.S."/>
            <person name="Lebreton F."/>
            <person name="Walker B."/>
            <person name="Young S.K."/>
            <person name="Zeng Q."/>
            <person name="Gargeya S."/>
            <person name="Fitzgerald M."/>
            <person name="Haas B."/>
            <person name="Abouelleil A."/>
            <person name="Alvarado L."/>
            <person name="Arachchi H.M."/>
            <person name="Berlin A.M."/>
            <person name="Chapman S.B."/>
            <person name="Dewar J."/>
            <person name="Goldberg J."/>
            <person name="Griggs A."/>
            <person name="Gujja S."/>
            <person name="Hansen M."/>
            <person name="Howarth C."/>
            <person name="Imamovic A."/>
            <person name="Larimer J."/>
            <person name="McCowan C."/>
            <person name="Murphy C."/>
            <person name="Neiman D."/>
            <person name="Pearson M."/>
            <person name="Priest M."/>
            <person name="Roberts A."/>
            <person name="Saif S."/>
            <person name="Shea T."/>
            <person name="Sisk P."/>
            <person name="Sykes S."/>
            <person name="Wortman J."/>
            <person name="Nusbaum C."/>
            <person name="Birren B."/>
        </authorList>
    </citation>
    <scope>NUCLEOTIDE SEQUENCE [LARGE SCALE GENOMIC DNA]</scope>
    <source>
        <strain evidence="2 4">ATCC 43197</strain>
    </source>
</reference>
<sequence>MKKMATRGIAAALLLLVVGGLAGCGNDKEAAESDEKNLTIGVTSFADTLEPTEQYFGWVVSRYGLGKTWFDLIRTGKSNPV</sequence>
<reference evidence="3 5" key="2">
    <citation type="submission" date="2013-03" db="EMBL/GenBank/DDBJ databases">
        <title>The Genome Sequence of Enterococcus malodoratus ATCC_43197 (PacBio/Illumina hybrid assembly).</title>
        <authorList>
            <consortium name="The Broad Institute Genomics Platform"/>
            <consortium name="The Broad Institute Genome Sequencing Center for Infectious Disease"/>
            <person name="Earl A."/>
            <person name="Russ C."/>
            <person name="Gilmore M."/>
            <person name="Surin D."/>
            <person name="Walker B."/>
            <person name="Young S."/>
            <person name="Zeng Q."/>
            <person name="Gargeya S."/>
            <person name="Fitzgerald M."/>
            <person name="Haas B."/>
            <person name="Abouelleil A."/>
            <person name="Allen A.W."/>
            <person name="Alvarado L."/>
            <person name="Arachchi H.M."/>
            <person name="Berlin A.M."/>
            <person name="Chapman S.B."/>
            <person name="Gainer-Dewar J."/>
            <person name="Goldberg J."/>
            <person name="Griggs A."/>
            <person name="Gujja S."/>
            <person name="Hansen M."/>
            <person name="Howarth C."/>
            <person name="Imamovic A."/>
            <person name="Ireland A."/>
            <person name="Larimer J."/>
            <person name="McCowan C."/>
            <person name="Murphy C."/>
            <person name="Pearson M."/>
            <person name="Poon T.W."/>
            <person name="Priest M."/>
            <person name="Roberts A."/>
            <person name="Saif S."/>
            <person name="Shea T."/>
            <person name="Sisk P."/>
            <person name="Sykes S."/>
            <person name="Wortman J."/>
            <person name="Nusbaum C."/>
            <person name="Birren B."/>
        </authorList>
    </citation>
    <scope>NUCLEOTIDE SEQUENCE [LARGE SCALE GENOMIC DNA]</scope>
    <source>
        <strain evidence="3 5">ATCC 43197</strain>
    </source>
</reference>
<dbReference type="RefSeq" id="WP_010741857.1">
    <property type="nucleotide sequence ID" value="NZ_KB946251.1"/>
</dbReference>
<organism evidence="2 4">
    <name type="scientific">Enterococcus malodoratus ATCC 43197</name>
    <dbReference type="NCBI Taxonomy" id="1158601"/>
    <lineage>
        <taxon>Bacteria</taxon>
        <taxon>Bacillati</taxon>
        <taxon>Bacillota</taxon>
        <taxon>Bacilli</taxon>
        <taxon>Lactobacillales</taxon>
        <taxon>Enterococcaceae</taxon>
        <taxon>Enterococcus</taxon>
    </lineage>
</organism>
<dbReference type="AlphaFoldDB" id="R2QUS8"/>
<feature type="chain" id="PRO_5038631864" description="ABC transporter substrate-binding protein" evidence="1">
    <location>
        <begin position="23"/>
        <end position="81"/>
    </location>
</feature>
<evidence type="ECO:0008006" key="6">
    <source>
        <dbReference type="Google" id="ProtNLM"/>
    </source>
</evidence>
<evidence type="ECO:0000313" key="2">
    <source>
        <dbReference type="EMBL" id="EOH75255.1"/>
    </source>
</evidence>
<dbReference type="EMBL" id="ASWA01000003">
    <property type="protein sequence ID" value="EOT66717.1"/>
    <property type="molecule type" value="Genomic_DNA"/>
</dbReference>
<dbReference type="EMBL" id="AJAK01000020">
    <property type="protein sequence ID" value="EOH75255.1"/>
    <property type="molecule type" value="Genomic_DNA"/>
</dbReference>
<evidence type="ECO:0000313" key="3">
    <source>
        <dbReference type="EMBL" id="EOT66717.1"/>
    </source>
</evidence>
<evidence type="ECO:0000313" key="5">
    <source>
        <dbReference type="Proteomes" id="UP000014148"/>
    </source>
</evidence>
<protein>
    <recommendedName>
        <fullName evidence="6">ABC transporter substrate-binding protein</fullName>
    </recommendedName>
</protein>
<dbReference type="Proteomes" id="UP000013783">
    <property type="component" value="Unassembled WGS sequence"/>
</dbReference>
<gene>
    <name evidence="3" type="ORF">I585_02238</name>
    <name evidence="2" type="ORF">UAI_03057</name>
</gene>
<evidence type="ECO:0000256" key="1">
    <source>
        <dbReference type="SAM" id="SignalP"/>
    </source>
</evidence>
<proteinExistence type="predicted"/>
<dbReference type="eggNOG" id="COG0747">
    <property type="taxonomic scope" value="Bacteria"/>
</dbReference>
<dbReference type="PROSITE" id="PS51257">
    <property type="entry name" value="PROKAR_LIPOPROTEIN"/>
    <property type="match status" value="1"/>
</dbReference>
<dbReference type="Proteomes" id="UP000014148">
    <property type="component" value="Unassembled WGS sequence"/>
</dbReference>
<name>R2QUS8_9ENTE</name>
<accession>R2QUS8</accession>
<dbReference type="PATRIC" id="fig|1158601.3.peg.3029"/>
<keyword evidence="1" id="KW-0732">Signal</keyword>
<evidence type="ECO:0000313" key="4">
    <source>
        <dbReference type="Proteomes" id="UP000013783"/>
    </source>
</evidence>